<dbReference type="RefSeq" id="WP_153637270.1">
    <property type="nucleotide sequence ID" value="NZ_BGZI01000015.1"/>
</dbReference>
<reference evidence="1 2" key="1">
    <citation type="journal article" date="2019" name="J. Gen. Appl. Microbiol.">
        <title>Aerobic degradation of cis-dichloroethene by the marine bacterium Marinobacter salsuginis strain 5N-3.</title>
        <authorList>
            <person name="Inoue Y."/>
            <person name="Fukunaga Y."/>
            <person name="Katsumata H."/>
            <person name="Ohji S."/>
            <person name="Hosoyama A."/>
            <person name="Mori K."/>
            <person name="Ando K."/>
        </authorList>
    </citation>
    <scope>NUCLEOTIDE SEQUENCE [LARGE SCALE GENOMIC DNA]</scope>
    <source>
        <strain evidence="1 2">NBRC 109114</strain>
    </source>
</reference>
<protein>
    <submittedName>
        <fullName evidence="1">Uncharacterized protein</fullName>
    </submittedName>
</protein>
<dbReference type="Proteomes" id="UP000387223">
    <property type="component" value="Unassembled WGS sequence"/>
</dbReference>
<proteinExistence type="predicted"/>
<accession>A0A5M3Q083</accession>
<name>A0A5M3Q083_9GAMM</name>
<dbReference type="EMBL" id="BGZI01000015">
    <property type="protein sequence ID" value="GBO88645.1"/>
    <property type="molecule type" value="Genomic_DNA"/>
</dbReference>
<evidence type="ECO:0000313" key="1">
    <source>
        <dbReference type="EMBL" id="GBO88645.1"/>
    </source>
</evidence>
<comment type="caution">
    <text evidence="1">The sequence shown here is derived from an EMBL/GenBank/DDBJ whole genome shotgun (WGS) entry which is preliminary data.</text>
</comment>
<dbReference type="AlphaFoldDB" id="A0A5M3Q083"/>
<evidence type="ECO:0000313" key="2">
    <source>
        <dbReference type="Proteomes" id="UP000387223"/>
    </source>
</evidence>
<sequence length="52" mass="6572">MNLEQYRQDLLSEAERFINWWHEHHQKNPDAYPLEMPEGEWDEQFRAWQQVD</sequence>
<organism evidence="1 2">
    <name type="scientific">Marinobacter salsuginis</name>
    <dbReference type="NCBI Taxonomy" id="418719"/>
    <lineage>
        <taxon>Bacteria</taxon>
        <taxon>Pseudomonadati</taxon>
        <taxon>Pseudomonadota</taxon>
        <taxon>Gammaproteobacteria</taxon>
        <taxon>Pseudomonadales</taxon>
        <taxon>Marinobacteraceae</taxon>
        <taxon>Marinobacter</taxon>
    </lineage>
</organism>
<gene>
    <name evidence="1" type="ORF">MSSD14B_23130</name>
</gene>